<evidence type="ECO:0000313" key="2">
    <source>
        <dbReference type="Proteomes" id="UP000268014"/>
    </source>
</evidence>
<evidence type="ECO:0000313" key="1">
    <source>
        <dbReference type="EMBL" id="VDO04591.1"/>
    </source>
</evidence>
<proteinExistence type="predicted"/>
<reference evidence="1 2" key="2">
    <citation type="submission" date="2018-11" db="EMBL/GenBank/DDBJ databases">
        <authorList>
            <consortium name="Pathogen Informatics"/>
        </authorList>
    </citation>
    <scope>NUCLEOTIDE SEQUENCE [LARGE SCALE GENOMIC DNA]</scope>
    <source>
        <strain evidence="1 2">MHpl1</strain>
    </source>
</reference>
<organism evidence="3">
    <name type="scientific">Haemonchus placei</name>
    <name type="common">Barber's pole worm</name>
    <dbReference type="NCBI Taxonomy" id="6290"/>
    <lineage>
        <taxon>Eukaryota</taxon>
        <taxon>Metazoa</taxon>
        <taxon>Ecdysozoa</taxon>
        <taxon>Nematoda</taxon>
        <taxon>Chromadorea</taxon>
        <taxon>Rhabditida</taxon>
        <taxon>Rhabditina</taxon>
        <taxon>Rhabditomorpha</taxon>
        <taxon>Strongyloidea</taxon>
        <taxon>Trichostrongylidae</taxon>
        <taxon>Haemonchus</taxon>
    </lineage>
</organism>
<protein>
    <submittedName>
        <fullName evidence="1 3">Uncharacterized protein</fullName>
    </submittedName>
</protein>
<evidence type="ECO:0000313" key="3">
    <source>
        <dbReference type="WBParaSite" id="HPLM_0000014801-mRNA-1"/>
    </source>
</evidence>
<reference evidence="3" key="1">
    <citation type="submission" date="2017-02" db="UniProtKB">
        <authorList>
            <consortium name="WormBaseParasite"/>
        </authorList>
    </citation>
    <scope>IDENTIFICATION</scope>
</reference>
<keyword evidence="2" id="KW-1185">Reference proteome</keyword>
<sequence>MAAILSIANAGPSCQALVQIDGISAVACFNNHIFDLGNGSQLAMASYLPLPSADVVLVFSDLHHQIFDK</sequence>
<dbReference type="EMBL" id="UZAF01000074">
    <property type="protein sequence ID" value="VDO04591.1"/>
    <property type="molecule type" value="Genomic_DNA"/>
</dbReference>
<dbReference type="WBParaSite" id="HPLM_0000014801-mRNA-1">
    <property type="protein sequence ID" value="HPLM_0000014801-mRNA-1"/>
    <property type="gene ID" value="HPLM_0000014801"/>
</dbReference>
<dbReference type="Proteomes" id="UP000268014">
    <property type="component" value="Unassembled WGS sequence"/>
</dbReference>
<gene>
    <name evidence="1" type="ORF">HPLM_LOCUS149</name>
</gene>
<name>A0A0N4VS82_HAEPC</name>
<accession>A0A0N4VS82</accession>
<dbReference type="AlphaFoldDB" id="A0A0N4VS82"/>